<dbReference type="InterPro" id="IPR023214">
    <property type="entry name" value="HAD_sf"/>
</dbReference>
<accession>A0ABQ8DRJ8</accession>
<protein>
    <recommendedName>
        <fullName evidence="7">Trehalose 6-phosphate phosphatase</fullName>
        <ecNumber evidence="7">3.1.3.12</ecNumber>
    </recommendedName>
</protein>
<reference evidence="8 9" key="1">
    <citation type="submission" date="2021-05" db="EMBL/GenBank/DDBJ databases">
        <title>Genome Assembly of Synthetic Allotetraploid Brassica napus Reveals Homoeologous Exchanges between Subgenomes.</title>
        <authorList>
            <person name="Davis J.T."/>
        </authorList>
    </citation>
    <scope>NUCLEOTIDE SEQUENCE [LARGE SCALE GENOMIC DNA]</scope>
    <source>
        <strain evidence="9">cv. Da-Ae</strain>
        <tissue evidence="8">Seedling</tissue>
    </source>
</reference>
<dbReference type="Proteomes" id="UP000824890">
    <property type="component" value="Unassembled WGS sequence"/>
</dbReference>
<comment type="catalytic activity">
    <reaction evidence="1 7">
        <text>alpha,alpha-trehalose 6-phosphate + H2O = alpha,alpha-trehalose + phosphate</text>
        <dbReference type="Rhea" id="RHEA:23420"/>
        <dbReference type="ChEBI" id="CHEBI:15377"/>
        <dbReference type="ChEBI" id="CHEBI:16551"/>
        <dbReference type="ChEBI" id="CHEBI:43474"/>
        <dbReference type="ChEBI" id="CHEBI:58429"/>
        <dbReference type="EC" id="3.1.3.12"/>
    </reaction>
</comment>
<dbReference type="PANTHER" id="PTHR43768">
    <property type="entry name" value="TREHALOSE 6-PHOSPHATE PHOSPHATASE"/>
    <property type="match status" value="1"/>
</dbReference>
<dbReference type="Pfam" id="PF02358">
    <property type="entry name" value="Trehalose_PPase"/>
    <property type="match status" value="1"/>
</dbReference>
<dbReference type="Gene3D" id="3.30.70.1020">
    <property type="entry name" value="Trehalose-6-phosphate phosphatase related protein, domain 2"/>
    <property type="match status" value="1"/>
</dbReference>
<proteinExistence type="inferred from homology"/>
<evidence type="ECO:0000256" key="5">
    <source>
        <dbReference type="ARBA" id="ARBA00022801"/>
    </source>
</evidence>
<evidence type="ECO:0000256" key="7">
    <source>
        <dbReference type="RuleBase" id="RU361117"/>
    </source>
</evidence>
<evidence type="ECO:0000313" key="8">
    <source>
        <dbReference type="EMBL" id="KAH0931328.1"/>
    </source>
</evidence>
<name>A0ABQ8DRJ8_BRANA</name>
<dbReference type="EC" id="3.1.3.12" evidence="7"/>
<comment type="caution">
    <text evidence="8">The sequence shown here is derived from an EMBL/GenBank/DDBJ whole genome shotgun (WGS) entry which is preliminary data.</text>
</comment>
<dbReference type="InterPro" id="IPR003337">
    <property type="entry name" value="Trehalose_PPase"/>
</dbReference>
<dbReference type="NCBIfam" id="TIGR00685">
    <property type="entry name" value="T6PP"/>
    <property type="match status" value="1"/>
</dbReference>
<dbReference type="NCBIfam" id="TIGR01484">
    <property type="entry name" value="HAD-SF-IIB"/>
    <property type="match status" value="1"/>
</dbReference>
<gene>
    <name evidence="8" type="ORF">HID58_008445</name>
</gene>
<comment type="similarity">
    <text evidence="4 7">Belongs to the trehalose phosphatase family.</text>
</comment>
<evidence type="ECO:0000256" key="3">
    <source>
        <dbReference type="ARBA" id="ARBA00005199"/>
    </source>
</evidence>
<comment type="function">
    <text evidence="6">Removes the phosphate from trehalose 6-phosphate to produce free trehalose. Trehalose accumulation in plant may improve abiotic stress tolerance.</text>
</comment>
<dbReference type="InterPro" id="IPR036412">
    <property type="entry name" value="HAD-like_sf"/>
</dbReference>
<dbReference type="InterPro" id="IPR044651">
    <property type="entry name" value="OTSB-like"/>
</dbReference>
<sequence>MVSFVMEKPNRMSESQNVVVSEAARSIIPNNSSAPPGFISISKKKLLKNLEIINDGERINAWVDSMRASSPTDPKSLPSSISLQQQLSSWIMQHPSALEMFEKIKEASGGKQIVIFLDYDGTLSPIVDDPDKAFMSSKMRRTVKKLAKCFPTAIVTGRCLDKVYNFVKLAELYYAGSHGMDIKGPAKGFSRHKRVKQSLLYQPASDYLPMIDEVYRQLLEKTKSTPGVIVENNKFCASVHFRCVDEKKWSELVLQVRSVLKEYPRLKLNQGRKVFEIRPMIEWDKGKALEFLLESLGFGNSNNVFPVYIGDDRTDEDAFKMLRDRGEGCGVLVSKYPKDTDASYYLQDPSEASPHTHISDEFLATIGGVETNAAKSVKRMYV</sequence>
<evidence type="ECO:0000256" key="4">
    <source>
        <dbReference type="ARBA" id="ARBA00008770"/>
    </source>
</evidence>
<comment type="cofactor">
    <cofactor evidence="2 7">
        <name>a divalent metal cation</name>
        <dbReference type="ChEBI" id="CHEBI:60240"/>
    </cofactor>
</comment>
<evidence type="ECO:0000256" key="1">
    <source>
        <dbReference type="ARBA" id="ARBA00000500"/>
    </source>
</evidence>
<dbReference type="Gene3D" id="3.40.50.1000">
    <property type="entry name" value="HAD superfamily/HAD-like"/>
    <property type="match status" value="1"/>
</dbReference>
<evidence type="ECO:0000256" key="6">
    <source>
        <dbReference type="ARBA" id="ARBA00025274"/>
    </source>
</evidence>
<dbReference type="InterPro" id="IPR006379">
    <property type="entry name" value="HAD-SF_hydro_IIB"/>
</dbReference>
<dbReference type="PANTHER" id="PTHR43768:SF50">
    <property type="entry name" value="TREHALOSE-PHOSPHATE PHOSPHATASE I-RELATED"/>
    <property type="match status" value="1"/>
</dbReference>
<comment type="pathway">
    <text evidence="3 7">Glycan biosynthesis; trehalose biosynthesis.</text>
</comment>
<dbReference type="SUPFAM" id="SSF56784">
    <property type="entry name" value="HAD-like"/>
    <property type="match status" value="1"/>
</dbReference>
<dbReference type="CDD" id="cd01627">
    <property type="entry name" value="HAD_TPP"/>
    <property type="match status" value="1"/>
</dbReference>
<organism evidence="8 9">
    <name type="scientific">Brassica napus</name>
    <name type="common">Rape</name>
    <dbReference type="NCBI Taxonomy" id="3708"/>
    <lineage>
        <taxon>Eukaryota</taxon>
        <taxon>Viridiplantae</taxon>
        <taxon>Streptophyta</taxon>
        <taxon>Embryophyta</taxon>
        <taxon>Tracheophyta</taxon>
        <taxon>Spermatophyta</taxon>
        <taxon>Magnoliopsida</taxon>
        <taxon>eudicotyledons</taxon>
        <taxon>Gunneridae</taxon>
        <taxon>Pentapetalae</taxon>
        <taxon>rosids</taxon>
        <taxon>malvids</taxon>
        <taxon>Brassicales</taxon>
        <taxon>Brassicaceae</taxon>
        <taxon>Brassiceae</taxon>
        <taxon>Brassica</taxon>
    </lineage>
</organism>
<keyword evidence="5 7" id="KW-0378">Hydrolase</keyword>
<keyword evidence="9" id="KW-1185">Reference proteome</keyword>
<dbReference type="EMBL" id="JAGKQM010000003">
    <property type="protein sequence ID" value="KAH0931328.1"/>
    <property type="molecule type" value="Genomic_DNA"/>
</dbReference>
<evidence type="ECO:0000313" key="9">
    <source>
        <dbReference type="Proteomes" id="UP000824890"/>
    </source>
</evidence>
<evidence type="ECO:0000256" key="2">
    <source>
        <dbReference type="ARBA" id="ARBA00001968"/>
    </source>
</evidence>